<dbReference type="Gene3D" id="2.40.10.10">
    <property type="entry name" value="Trypsin-like serine proteases"/>
    <property type="match status" value="1"/>
</dbReference>
<name>A0A0L7RHN8_9HYME</name>
<feature type="domain" description="Peptidase S1" evidence="7">
    <location>
        <begin position="349"/>
        <end position="621"/>
    </location>
</feature>
<keyword evidence="2" id="KW-0964">Secreted</keyword>
<dbReference type="SMART" id="SM00020">
    <property type="entry name" value="Tryp_SPc"/>
    <property type="match status" value="1"/>
</dbReference>
<dbReference type="OrthoDB" id="6261922at2759"/>
<dbReference type="Pfam" id="PF18322">
    <property type="entry name" value="CLIP_1"/>
    <property type="match status" value="3"/>
</dbReference>
<evidence type="ECO:0000256" key="6">
    <source>
        <dbReference type="SAM" id="SignalP"/>
    </source>
</evidence>
<dbReference type="FunFam" id="2.40.10.10:FF:000038">
    <property type="entry name" value="Serine protease"/>
    <property type="match status" value="1"/>
</dbReference>
<dbReference type="CDD" id="cd00190">
    <property type="entry name" value="Tryp_SPc"/>
    <property type="match status" value="1"/>
</dbReference>
<comment type="subcellular location">
    <subcellularLocation>
        <location evidence="1">Secreted</location>
    </subcellularLocation>
</comment>
<dbReference type="Pfam" id="PF00089">
    <property type="entry name" value="Trypsin"/>
    <property type="match status" value="1"/>
</dbReference>
<dbReference type="PANTHER" id="PTHR24258:SF129">
    <property type="entry name" value="LP15124P-RELATED"/>
    <property type="match status" value="1"/>
</dbReference>
<dbReference type="PROSITE" id="PS50240">
    <property type="entry name" value="TRYPSIN_DOM"/>
    <property type="match status" value="1"/>
</dbReference>
<dbReference type="EMBL" id="KQ414590">
    <property type="protein sequence ID" value="KOC70334.1"/>
    <property type="molecule type" value="Genomic_DNA"/>
</dbReference>
<evidence type="ECO:0000256" key="4">
    <source>
        <dbReference type="ARBA" id="ARBA00068096"/>
    </source>
</evidence>
<evidence type="ECO:0000256" key="1">
    <source>
        <dbReference type="ARBA" id="ARBA00004613"/>
    </source>
</evidence>
<evidence type="ECO:0000256" key="5">
    <source>
        <dbReference type="ARBA" id="ARBA00076468"/>
    </source>
</evidence>
<dbReference type="GO" id="GO:0004252">
    <property type="term" value="F:serine-type endopeptidase activity"/>
    <property type="evidence" value="ECO:0007669"/>
    <property type="project" value="InterPro"/>
</dbReference>
<evidence type="ECO:0000313" key="8">
    <source>
        <dbReference type="EMBL" id="KOC70334.1"/>
    </source>
</evidence>
<dbReference type="GO" id="GO:0006508">
    <property type="term" value="P:proteolysis"/>
    <property type="evidence" value="ECO:0007669"/>
    <property type="project" value="InterPro"/>
</dbReference>
<feature type="chain" id="PRO_5005575445" description="Phenoloxidase-activating factor 2" evidence="6">
    <location>
        <begin position="24"/>
        <end position="625"/>
    </location>
</feature>
<dbReference type="SUPFAM" id="SSF50494">
    <property type="entry name" value="Trypsin-like serine proteases"/>
    <property type="match status" value="1"/>
</dbReference>
<dbReference type="InterPro" id="IPR041515">
    <property type="entry name" value="PPAF-2-like_Clip"/>
</dbReference>
<dbReference type="STRING" id="597456.A0A0L7RHN8"/>
<keyword evidence="6" id="KW-0732">Signal</keyword>
<keyword evidence="3" id="KW-1015">Disulfide bond</keyword>
<dbReference type="PROSITE" id="PS00134">
    <property type="entry name" value="TRYPSIN_HIS"/>
    <property type="match status" value="1"/>
</dbReference>
<dbReference type="InterPro" id="IPR043504">
    <property type="entry name" value="Peptidase_S1_PA_chymotrypsin"/>
</dbReference>
<gene>
    <name evidence="8" type="ORF">WH47_02837</name>
</gene>
<feature type="signal peptide" evidence="6">
    <location>
        <begin position="1"/>
        <end position="23"/>
    </location>
</feature>
<evidence type="ECO:0000313" key="9">
    <source>
        <dbReference type="Proteomes" id="UP000053825"/>
    </source>
</evidence>
<evidence type="ECO:0000256" key="2">
    <source>
        <dbReference type="ARBA" id="ARBA00022525"/>
    </source>
</evidence>
<keyword evidence="9" id="KW-1185">Reference proteome</keyword>
<reference evidence="8 9" key="1">
    <citation type="submission" date="2015-07" db="EMBL/GenBank/DDBJ databases">
        <title>The genome of Habropoda laboriosa.</title>
        <authorList>
            <person name="Pan H."/>
            <person name="Kapheim K."/>
        </authorList>
    </citation>
    <scope>NUCLEOTIDE SEQUENCE [LARGE SCALE GENOMIC DNA]</scope>
    <source>
        <strain evidence="8">0110345459</strain>
    </source>
</reference>
<accession>A0A0L7RHN8</accession>
<evidence type="ECO:0000256" key="3">
    <source>
        <dbReference type="ARBA" id="ARBA00023157"/>
    </source>
</evidence>
<dbReference type="Proteomes" id="UP000053825">
    <property type="component" value="Unassembled WGS sequence"/>
</dbReference>
<dbReference type="InterPro" id="IPR018114">
    <property type="entry name" value="TRYPSIN_HIS"/>
</dbReference>
<sequence length="625" mass="66796">MPRFFALACVATILLMMFQVASLEEPIERVARSPDSAFHRESSPLFLFHLFKLKKKIQTIEKVVTTPTTADCICVPYYLCDSNRTVITDDIGMIDIRYRRCTGDLEVCCRPRNATTTTTTTTTKATTTTMKTTPTTTTTAKPTTTTTSTLPPVIFPNTEQTTVVCVCVLVSQCDPNGIVGSSGEGVINPRLQYVSQCQSSETVCCRPSSVIQYTYNPPVTTQQVCTLCGNTIQCSNGVVVPVNVGVVNPAVTYGQQTCPVPTTCCQGLNPLYGNGIPVVIGPIRNSGTSQACYCMKSWLCTPGNSVTSNGAGAIDPRFSACGTADQVCCRATTISARSSGDLQGRGESIVNGEASFSLPGCGVQNKTYAPVQSPPVDTGKTYFAEFPWMVGLLTVQADGQFLFQCGGSMITNNAVLTAAHCVTNRDNGRLIARFGQWDLESQPGGQLLPFQDANVKAIVTHPLFYSGALFNDIAVVILNTPVKQNVNVAPICIPQQGLTFPVGTRCIGTGWGKNSFGGTYQTELRKVELPIVAGADCQNRLRTTRLGPYFQLHSSFTCAGGEANRDTCRGDGGGPLACPTATGQYFQAGIVSWGIGCGSSNIPAVYTNVAQYTQWIEQQLATYAA</sequence>
<dbReference type="GO" id="GO:0005576">
    <property type="term" value="C:extracellular region"/>
    <property type="evidence" value="ECO:0007669"/>
    <property type="project" value="UniProtKB-SubCell"/>
</dbReference>
<dbReference type="InterPro" id="IPR009003">
    <property type="entry name" value="Peptidase_S1_PA"/>
</dbReference>
<dbReference type="InterPro" id="IPR001314">
    <property type="entry name" value="Peptidase_S1A"/>
</dbReference>
<dbReference type="PANTHER" id="PTHR24258">
    <property type="entry name" value="SERINE PROTEASE-RELATED"/>
    <property type="match status" value="1"/>
</dbReference>
<dbReference type="PRINTS" id="PR00722">
    <property type="entry name" value="CHYMOTRYPSIN"/>
</dbReference>
<organism evidence="8 9">
    <name type="scientific">Habropoda laboriosa</name>
    <dbReference type="NCBI Taxonomy" id="597456"/>
    <lineage>
        <taxon>Eukaryota</taxon>
        <taxon>Metazoa</taxon>
        <taxon>Ecdysozoa</taxon>
        <taxon>Arthropoda</taxon>
        <taxon>Hexapoda</taxon>
        <taxon>Insecta</taxon>
        <taxon>Pterygota</taxon>
        <taxon>Neoptera</taxon>
        <taxon>Endopterygota</taxon>
        <taxon>Hymenoptera</taxon>
        <taxon>Apocrita</taxon>
        <taxon>Aculeata</taxon>
        <taxon>Apoidea</taxon>
        <taxon>Anthophila</taxon>
        <taxon>Apidae</taxon>
        <taxon>Habropoda</taxon>
    </lineage>
</organism>
<protein>
    <recommendedName>
        <fullName evidence="4">Phenoloxidase-activating factor 2</fullName>
    </recommendedName>
    <alternativeName>
        <fullName evidence="5">Prophenoloxidase-activating factor II</fullName>
    </alternativeName>
</protein>
<evidence type="ECO:0000259" key="7">
    <source>
        <dbReference type="PROSITE" id="PS50240"/>
    </source>
</evidence>
<dbReference type="InterPro" id="IPR001254">
    <property type="entry name" value="Trypsin_dom"/>
</dbReference>
<dbReference type="AlphaFoldDB" id="A0A0L7RHN8"/>
<proteinExistence type="predicted"/>